<comment type="caution">
    <text evidence="2">The sequence shown here is derived from an EMBL/GenBank/DDBJ whole genome shotgun (WGS) entry which is preliminary data.</text>
</comment>
<evidence type="ECO:0000313" key="3">
    <source>
        <dbReference type="Proteomes" id="UP000321749"/>
    </source>
</evidence>
<dbReference type="Gene3D" id="3.40.630.30">
    <property type="match status" value="1"/>
</dbReference>
<dbReference type="PANTHER" id="PTHR43233">
    <property type="entry name" value="FAMILY N-ACETYLTRANSFERASE, PUTATIVE (AFU_ORTHOLOGUE AFUA_6G03350)-RELATED"/>
    <property type="match status" value="1"/>
</dbReference>
<keyword evidence="3" id="KW-1185">Reference proteome</keyword>
<dbReference type="PANTHER" id="PTHR43233:SF1">
    <property type="entry name" value="FAMILY N-ACETYLTRANSFERASE, PUTATIVE (AFU_ORTHOLOGUE AFUA_6G03350)-RELATED"/>
    <property type="match status" value="1"/>
</dbReference>
<dbReference type="InterPro" id="IPR000182">
    <property type="entry name" value="GNAT_dom"/>
</dbReference>
<dbReference type="EMBL" id="BJUU01000001">
    <property type="protein sequence ID" value="GEK78973.1"/>
    <property type="molecule type" value="Genomic_DNA"/>
</dbReference>
<dbReference type="SUPFAM" id="SSF55729">
    <property type="entry name" value="Acyl-CoA N-acyltransferases (Nat)"/>
    <property type="match status" value="1"/>
</dbReference>
<evidence type="ECO:0000313" key="2">
    <source>
        <dbReference type="EMBL" id="GEK78973.1"/>
    </source>
</evidence>
<dbReference type="Proteomes" id="UP000321749">
    <property type="component" value="Unassembled WGS sequence"/>
</dbReference>
<reference evidence="2 3" key="1">
    <citation type="submission" date="2019-07" db="EMBL/GenBank/DDBJ databases">
        <title>Whole genome shotgun sequence of Agrococcus baldri NBRC 103055.</title>
        <authorList>
            <person name="Hosoyama A."/>
            <person name="Uohara A."/>
            <person name="Ohji S."/>
            <person name="Ichikawa N."/>
        </authorList>
    </citation>
    <scope>NUCLEOTIDE SEQUENCE [LARGE SCALE GENOMIC DNA]</scope>
    <source>
        <strain evidence="2 3">NBRC 103055</strain>
    </source>
</reference>
<organism evidence="2 3">
    <name type="scientific">Agrococcus baldri</name>
    <dbReference type="NCBI Taxonomy" id="153730"/>
    <lineage>
        <taxon>Bacteria</taxon>
        <taxon>Bacillati</taxon>
        <taxon>Actinomycetota</taxon>
        <taxon>Actinomycetes</taxon>
        <taxon>Micrococcales</taxon>
        <taxon>Microbacteriaceae</taxon>
        <taxon>Agrococcus</taxon>
    </lineage>
</organism>
<dbReference type="PROSITE" id="PS51186">
    <property type="entry name" value="GNAT"/>
    <property type="match status" value="1"/>
</dbReference>
<gene>
    <name evidence="2" type="ORF">ABA31_03240</name>
</gene>
<dbReference type="Pfam" id="PF00583">
    <property type="entry name" value="Acetyltransf_1"/>
    <property type="match status" value="1"/>
</dbReference>
<name>A0AA87UQR3_9MICO</name>
<evidence type="ECO:0000259" key="1">
    <source>
        <dbReference type="PROSITE" id="PS51186"/>
    </source>
</evidence>
<accession>A0AA87UQR3</accession>
<protein>
    <submittedName>
        <fullName evidence="2">N-acetyltransferase</fullName>
    </submittedName>
</protein>
<dbReference type="RefSeq" id="WP_318279004.1">
    <property type="nucleotide sequence ID" value="NZ_BJUU01000001.1"/>
</dbReference>
<dbReference type="InterPro" id="IPR016181">
    <property type="entry name" value="Acyl_CoA_acyltransferase"/>
</dbReference>
<feature type="domain" description="N-acetyltransferase" evidence="1">
    <location>
        <begin position="18"/>
        <end position="149"/>
    </location>
</feature>
<sequence length="151" mass="16385">MSILDGPQRMPLHDGFEIDTDAARLDVERVHGWLSTDAYWAIGRPIEVVRRAIDASLSFGVYDAAGAQVGYARLVTDGVTFGWLCDVYIAREARGHGLGSALAQAIVDAVEPLGIRRLLLATLDAHGVYAKAGFVVHPDPEQLMVLTRSQD</sequence>
<dbReference type="GO" id="GO:0016747">
    <property type="term" value="F:acyltransferase activity, transferring groups other than amino-acyl groups"/>
    <property type="evidence" value="ECO:0007669"/>
    <property type="project" value="InterPro"/>
</dbReference>
<dbReference type="CDD" id="cd04301">
    <property type="entry name" value="NAT_SF"/>
    <property type="match status" value="1"/>
</dbReference>
<dbReference type="InterPro" id="IPR053144">
    <property type="entry name" value="Acetyltransferase_Butenolide"/>
</dbReference>
<dbReference type="AlphaFoldDB" id="A0AA87UQR3"/>
<proteinExistence type="predicted"/>